<dbReference type="SMART" id="SM00028">
    <property type="entry name" value="TPR"/>
    <property type="match status" value="10"/>
</dbReference>
<dbReference type="Pfam" id="PF13181">
    <property type="entry name" value="TPR_8"/>
    <property type="match status" value="1"/>
</dbReference>
<keyword evidence="2 3" id="KW-0802">TPR repeat</keyword>
<reference evidence="5 6" key="1">
    <citation type="submission" date="2016-10" db="EMBL/GenBank/DDBJ databases">
        <authorList>
            <person name="de Groot N.N."/>
        </authorList>
    </citation>
    <scope>NUCLEOTIDE SEQUENCE [LARGE SCALE GENOMIC DNA]</scope>
    <source>
        <strain evidence="5 6">MP1X4</strain>
    </source>
</reference>
<organism evidence="5 6">
    <name type="scientific">Mucilaginibacter mallensis</name>
    <dbReference type="NCBI Taxonomy" id="652787"/>
    <lineage>
        <taxon>Bacteria</taxon>
        <taxon>Pseudomonadati</taxon>
        <taxon>Bacteroidota</taxon>
        <taxon>Sphingobacteriia</taxon>
        <taxon>Sphingobacteriales</taxon>
        <taxon>Sphingobacteriaceae</taxon>
        <taxon>Mucilaginibacter</taxon>
    </lineage>
</organism>
<evidence type="ECO:0000313" key="6">
    <source>
        <dbReference type="Proteomes" id="UP000199679"/>
    </source>
</evidence>
<dbReference type="RefSeq" id="WP_091368349.1">
    <property type="nucleotide sequence ID" value="NZ_LT629740.1"/>
</dbReference>
<name>A0A1H1NPK3_MUCMA</name>
<dbReference type="Pfam" id="PF13432">
    <property type="entry name" value="TPR_16"/>
    <property type="match status" value="1"/>
</dbReference>
<evidence type="ECO:0000256" key="3">
    <source>
        <dbReference type="PROSITE-ProRule" id="PRU00339"/>
    </source>
</evidence>
<proteinExistence type="predicted"/>
<evidence type="ECO:0000313" key="5">
    <source>
        <dbReference type="EMBL" id="SDS00843.1"/>
    </source>
</evidence>
<accession>A0A1H1NPK3</accession>
<protein>
    <submittedName>
        <fullName evidence="5">Tetratricopeptide repeat-containing protein</fullName>
    </submittedName>
</protein>
<dbReference type="PANTHER" id="PTHR44858:SF1">
    <property type="entry name" value="UDP-N-ACETYLGLUCOSAMINE--PEPTIDE N-ACETYLGLUCOSAMINYLTRANSFERASE SPINDLY-RELATED"/>
    <property type="match status" value="1"/>
</dbReference>
<gene>
    <name evidence="5" type="ORF">SAMN05216490_0370</name>
</gene>
<dbReference type="InterPro" id="IPR050498">
    <property type="entry name" value="Ycf3"/>
</dbReference>
<dbReference type="InterPro" id="IPR011990">
    <property type="entry name" value="TPR-like_helical_dom_sf"/>
</dbReference>
<sequence length="573" mass="65196">MRRFAVMLFSVIPAFVFAQNKSIGTVVAAKPMSQIDSVMVRQIFMSALHEKVMENFTQAAELFGRVLQSDPGNAAALYELANLKKQKSNYADAQPLLEKAVAISPDNEWYWLSLAECYEKNNNIVKLQNVFVQLIRINPDKPEYYYDNANALFIEKRYDDALKVYDQLQAMNGLDDDILAGKQKIYLIQGKVDPAAAQLQEMIADNPSQVKYYLVLAELYNSNNLQDKAFKVLKDAEKIAPNNGQIHLALADIYRDKKDNESFFNELELAFASPEVDIDQKIKIILGYFPKFPDPNAKASALELSKILIKAHPDDSKSYAMYGDMLFQTEKFKEAETAYRKSIQLNGSHYAVYEQLVRIEISSNEMDQAIKDGENALALFPNQAWMNYLVGIACQQTKNYKKAIGYIKSAIDVAPDDKDLLSLSYSSLGDCYHEMKDFSNSDAAYDKSLTYNPDNAFALNNYAYYLSLRGEQLDKAAQMSAHSNELQPNTASFEDTYAWILFKQKKYADAKIWIEKAIVHDKTNSAVQIEHYGDIMFYLGDTNAAVQNWKKAKSFGEQSPVLDRKINERKYFE</sequence>
<dbReference type="STRING" id="652787.SAMN05216490_0370"/>
<dbReference type="SUPFAM" id="SSF48452">
    <property type="entry name" value="TPR-like"/>
    <property type="match status" value="2"/>
</dbReference>
<feature type="repeat" description="TPR" evidence="3">
    <location>
        <begin position="422"/>
        <end position="455"/>
    </location>
</feature>
<dbReference type="Pfam" id="PF13431">
    <property type="entry name" value="TPR_17"/>
    <property type="match status" value="1"/>
</dbReference>
<evidence type="ECO:0000256" key="2">
    <source>
        <dbReference type="ARBA" id="ARBA00022803"/>
    </source>
</evidence>
<feature type="signal peptide" evidence="4">
    <location>
        <begin position="1"/>
        <end position="18"/>
    </location>
</feature>
<dbReference type="EMBL" id="LT629740">
    <property type="protein sequence ID" value="SDS00843.1"/>
    <property type="molecule type" value="Genomic_DNA"/>
</dbReference>
<evidence type="ECO:0000256" key="1">
    <source>
        <dbReference type="ARBA" id="ARBA00022737"/>
    </source>
</evidence>
<dbReference type="Gene3D" id="1.25.40.10">
    <property type="entry name" value="Tetratricopeptide repeat domain"/>
    <property type="match status" value="3"/>
</dbReference>
<dbReference type="AlphaFoldDB" id="A0A1H1NPK3"/>
<keyword evidence="6" id="KW-1185">Reference proteome</keyword>
<dbReference type="Pfam" id="PF14559">
    <property type="entry name" value="TPR_19"/>
    <property type="match status" value="1"/>
</dbReference>
<dbReference type="PANTHER" id="PTHR44858">
    <property type="entry name" value="TETRATRICOPEPTIDE REPEAT PROTEIN 6"/>
    <property type="match status" value="1"/>
</dbReference>
<feature type="chain" id="PRO_5009255703" evidence="4">
    <location>
        <begin position="19"/>
        <end position="573"/>
    </location>
</feature>
<keyword evidence="1" id="KW-0677">Repeat</keyword>
<keyword evidence="4" id="KW-0732">Signal</keyword>
<dbReference type="OrthoDB" id="9814220at2"/>
<dbReference type="PROSITE" id="PS50005">
    <property type="entry name" value="TPR"/>
    <property type="match status" value="4"/>
</dbReference>
<dbReference type="InterPro" id="IPR019734">
    <property type="entry name" value="TPR_rpt"/>
</dbReference>
<dbReference type="Proteomes" id="UP000199679">
    <property type="component" value="Chromosome I"/>
</dbReference>
<feature type="repeat" description="TPR" evidence="3">
    <location>
        <begin position="316"/>
        <end position="349"/>
    </location>
</feature>
<feature type="repeat" description="TPR" evidence="3">
    <location>
        <begin position="74"/>
        <end position="107"/>
    </location>
</feature>
<feature type="repeat" description="TPR" evidence="3">
    <location>
        <begin position="384"/>
        <end position="417"/>
    </location>
</feature>
<evidence type="ECO:0000256" key="4">
    <source>
        <dbReference type="SAM" id="SignalP"/>
    </source>
</evidence>